<evidence type="ECO:0000256" key="3">
    <source>
        <dbReference type="ARBA" id="ARBA00012438"/>
    </source>
</evidence>
<evidence type="ECO:0000256" key="14">
    <source>
        <dbReference type="PROSITE-ProRule" id="PRU00169"/>
    </source>
</evidence>
<dbReference type="SUPFAM" id="SSF47384">
    <property type="entry name" value="Homodimeric domain of signal transducing histidine kinase"/>
    <property type="match status" value="1"/>
</dbReference>
<dbReference type="Pfam" id="PF22673">
    <property type="entry name" value="MCP-like_PDC_1"/>
    <property type="match status" value="1"/>
</dbReference>
<keyword evidence="11 15" id="KW-1133">Transmembrane helix</keyword>
<comment type="caution">
    <text evidence="19">The sequence shown here is derived from an EMBL/GenBank/DDBJ whole genome shotgun (WGS) entry which is preliminary data.</text>
</comment>
<dbReference type="EC" id="2.7.13.3" evidence="3"/>
<comment type="subcellular location">
    <subcellularLocation>
        <location evidence="2">Cell membrane</location>
        <topology evidence="2">Multi-pass membrane protein</topology>
    </subcellularLocation>
</comment>
<accession>A0A7W8G6V7</accession>
<evidence type="ECO:0000256" key="2">
    <source>
        <dbReference type="ARBA" id="ARBA00004651"/>
    </source>
</evidence>
<keyword evidence="12" id="KW-0902">Two-component regulatory system</keyword>
<dbReference type="SUPFAM" id="SSF55874">
    <property type="entry name" value="ATPase domain of HSP90 chaperone/DNA topoisomerase II/histidine kinase"/>
    <property type="match status" value="1"/>
</dbReference>
<dbReference type="InterPro" id="IPR003660">
    <property type="entry name" value="HAMP_dom"/>
</dbReference>
<dbReference type="Pfam" id="PF02518">
    <property type="entry name" value="HATPase_c"/>
    <property type="match status" value="1"/>
</dbReference>
<keyword evidence="9 19" id="KW-0418">Kinase</keyword>
<keyword evidence="7 15" id="KW-0812">Transmembrane</keyword>
<dbReference type="GO" id="GO:0005886">
    <property type="term" value="C:plasma membrane"/>
    <property type="evidence" value="ECO:0007669"/>
    <property type="project" value="UniProtKB-SubCell"/>
</dbReference>
<evidence type="ECO:0000256" key="5">
    <source>
        <dbReference type="ARBA" id="ARBA00022553"/>
    </source>
</evidence>
<evidence type="ECO:0000256" key="12">
    <source>
        <dbReference type="ARBA" id="ARBA00023012"/>
    </source>
</evidence>
<protein>
    <recommendedName>
        <fullName evidence="3">histidine kinase</fullName>
        <ecNumber evidence="3">2.7.13.3</ecNumber>
    </recommendedName>
</protein>
<dbReference type="GO" id="GO:0000155">
    <property type="term" value="F:phosphorelay sensor kinase activity"/>
    <property type="evidence" value="ECO:0007669"/>
    <property type="project" value="InterPro"/>
</dbReference>
<keyword evidence="5 14" id="KW-0597">Phosphoprotein</keyword>
<keyword evidence="8" id="KW-0547">Nucleotide-binding</keyword>
<dbReference type="Pfam" id="PF00072">
    <property type="entry name" value="Response_reg"/>
    <property type="match status" value="1"/>
</dbReference>
<dbReference type="PANTHER" id="PTHR45339">
    <property type="entry name" value="HYBRID SIGNAL TRANSDUCTION HISTIDINE KINASE J"/>
    <property type="match status" value="1"/>
</dbReference>
<sequence>MTGIIKTSLRFRMIFVIVATVLLTFGLTAFAVLFPEIKKERADFERTIELVKENKSLDLTATLKAIENSVRLSEDFILKTLDDKRIEKDFAYEKEYMDRLEEEMIRFSRGTRDAVALYFRLEHDRFGDARGIFLTGNSKQGFIRVKNTSLLEYSPNDTEHVGWYYIPVWAKKPVWTNPYENKNINIVMMSYIIPIYKQGQLLGIVGMDINLATIKKIIDSVPLENMLCLLIGSENNIIYTNTNHSLKPSVSQTANTDAIMDLISSNNGEKHKRFTWEEAEYFGQIQTLDNGMSLITGIPSSSLKEFQLKVFIMLAAVLILVLILALFVNIYSARKIINPVREMTDVTFRLSRGELNTTLSYKSKNELGTLADNIRKMTGQMRDYFDYIREQTEKERKAKEEAIAESRNKSEFLASMYISLHEMDLNEDVFTEIHSRTDVAKTIGTSFKNARATLRRVMENRVKDKGKPREDFMDFINFETLEERLKGKITIAHEFLSITGGWCRARFILMDRNEDGSLHHVLWAVEDVSSERAERELLRSEAEKSAAANQAKSAFLANMSHEIRTPINAVLGMDEMILRETEDQAILGYAANIKNAGANLLEIVNEILDFSKIEAGKMEILPENYDISSIVVDLVNMTSERAKAKKLKFIINADPALPKTLYGDSVRIKQCILNLLTNAVKYTKEGSVTFSVNFEKIPNKSDKIKLTVSIKDTGIGIKDEDMEKLCSPFERIEEDRNKTIEGTGLGMSIVTRLLSMMGTKLDIKSVYGQGSEFSFTLEQKVIDWTCVGDINEAYKKNAIKLAGYKEKLHAPKAHLLFVDDTEMNLEVIKGLLKKTGIKIDTALSGMETLELVTQNSYDILFIDHRMPEMDGIETFHALQSLEGNLCKDKPCIALTANAISGVRQMYLREGFTDYLSKPVDPEKLADLIRKYLPEDYIEENDSAEAQDNQTDEAQASAFLEKLKLIEEIDLDAALKNCVSEELLESSVKKYNADIESRATELQELYDSEDWKLYCTKVHGLKTTSRIIGALSLSSQAEHLEHCADNGDIAEIREKHAPFMQEFSAFKEKLRPLFEEEGASEKAEISEANFLEKLNKIGEMVKDFDIDGLDSVIQELSQNSIPKEYAKKFEKIRSCVENVDFATLKTLI</sequence>
<keyword evidence="20" id="KW-1185">Reference proteome</keyword>
<dbReference type="SMART" id="SM00388">
    <property type="entry name" value="HisKA"/>
    <property type="match status" value="1"/>
</dbReference>
<dbReference type="PRINTS" id="PR00344">
    <property type="entry name" value="BCTRLSENSOR"/>
</dbReference>
<dbReference type="Proteomes" id="UP000518887">
    <property type="component" value="Unassembled WGS sequence"/>
</dbReference>
<dbReference type="Gene3D" id="1.10.287.130">
    <property type="match status" value="1"/>
</dbReference>
<feature type="modified residue" description="4-aspartylphosphate" evidence="14">
    <location>
        <position position="863"/>
    </location>
</feature>
<dbReference type="Gene3D" id="3.30.450.20">
    <property type="entry name" value="PAS domain"/>
    <property type="match status" value="1"/>
</dbReference>
<evidence type="ECO:0000256" key="10">
    <source>
        <dbReference type="ARBA" id="ARBA00022840"/>
    </source>
</evidence>
<dbReference type="PROSITE" id="PS50110">
    <property type="entry name" value="RESPONSE_REGULATORY"/>
    <property type="match status" value="1"/>
</dbReference>
<proteinExistence type="predicted"/>
<feature type="transmembrane region" description="Helical" evidence="15">
    <location>
        <begin position="12"/>
        <end position="34"/>
    </location>
</feature>
<dbReference type="CDD" id="cd00082">
    <property type="entry name" value="HisKA"/>
    <property type="match status" value="1"/>
</dbReference>
<feature type="domain" description="Histidine kinase" evidence="16">
    <location>
        <begin position="558"/>
        <end position="781"/>
    </location>
</feature>
<evidence type="ECO:0000256" key="6">
    <source>
        <dbReference type="ARBA" id="ARBA00022679"/>
    </source>
</evidence>
<evidence type="ECO:0000256" key="9">
    <source>
        <dbReference type="ARBA" id="ARBA00022777"/>
    </source>
</evidence>
<dbReference type="InterPro" id="IPR003594">
    <property type="entry name" value="HATPase_dom"/>
</dbReference>
<dbReference type="CDD" id="cd12913">
    <property type="entry name" value="PDC1_MCP_like"/>
    <property type="match status" value="1"/>
</dbReference>
<evidence type="ECO:0000259" key="18">
    <source>
        <dbReference type="PROSITE" id="PS50885"/>
    </source>
</evidence>
<dbReference type="PANTHER" id="PTHR45339:SF1">
    <property type="entry name" value="HYBRID SIGNAL TRANSDUCTION HISTIDINE KINASE J"/>
    <property type="match status" value="1"/>
</dbReference>
<dbReference type="PROSITE" id="PS50109">
    <property type="entry name" value="HIS_KIN"/>
    <property type="match status" value="1"/>
</dbReference>
<dbReference type="FunFam" id="3.30.565.10:FF:000010">
    <property type="entry name" value="Sensor histidine kinase RcsC"/>
    <property type="match status" value="1"/>
</dbReference>
<evidence type="ECO:0000259" key="16">
    <source>
        <dbReference type="PROSITE" id="PS50109"/>
    </source>
</evidence>
<dbReference type="RefSeq" id="WP_184656756.1">
    <property type="nucleotide sequence ID" value="NZ_JACHFQ010000001.1"/>
</dbReference>
<dbReference type="Gene3D" id="3.30.565.10">
    <property type="entry name" value="Histidine kinase-like ATPase, C-terminal domain"/>
    <property type="match status" value="1"/>
</dbReference>
<organism evidence="19 20">
    <name type="scientific">Treponema ruminis</name>
    <dbReference type="NCBI Taxonomy" id="744515"/>
    <lineage>
        <taxon>Bacteria</taxon>
        <taxon>Pseudomonadati</taxon>
        <taxon>Spirochaetota</taxon>
        <taxon>Spirochaetia</taxon>
        <taxon>Spirochaetales</taxon>
        <taxon>Treponemataceae</taxon>
        <taxon>Treponema</taxon>
    </lineage>
</organism>
<evidence type="ECO:0000256" key="11">
    <source>
        <dbReference type="ARBA" id="ARBA00022989"/>
    </source>
</evidence>
<dbReference type="InterPro" id="IPR011006">
    <property type="entry name" value="CheY-like_superfamily"/>
</dbReference>
<evidence type="ECO:0000256" key="8">
    <source>
        <dbReference type="ARBA" id="ARBA00022741"/>
    </source>
</evidence>
<gene>
    <name evidence="19" type="ORF">HNP76_000302</name>
</gene>
<dbReference type="Gene3D" id="6.10.340.10">
    <property type="match status" value="1"/>
</dbReference>
<evidence type="ECO:0000256" key="15">
    <source>
        <dbReference type="SAM" id="Phobius"/>
    </source>
</evidence>
<dbReference type="InterPro" id="IPR004358">
    <property type="entry name" value="Sig_transdc_His_kin-like_C"/>
</dbReference>
<dbReference type="SUPFAM" id="SSF158472">
    <property type="entry name" value="HAMP domain-like"/>
    <property type="match status" value="1"/>
</dbReference>
<dbReference type="Pfam" id="PF00512">
    <property type="entry name" value="HisKA"/>
    <property type="match status" value="1"/>
</dbReference>
<dbReference type="CDD" id="cd06225">
    <property type="entry name" value="HAMP"/>
    <property type="match status" value="1"/>
</dbReference>
<dbReference type="Gene3D" id="1.20.120.160">
    <property type="entry name" value="HPT domain"/>
    <property type="match status" value="1"/>
</dbReference>
<feature type="domain" description="Response regulatory" evidence="17">
    <location>
        <begin position="814"/>
        <end position="932"/>
    </location>
</feature>
<feature type="domain" description="HAMP" evidence="18">
    <location>
        <begin position="334"/>
        <end position="386"/>
    </location>
</feature>
<dbReference type="PROSITE" id="PS50885">
    <property type="entry name" value="HAMP"/>
    <property type="match status" value="1"/>
</dbReference>
<evidence type="ECO:0000256" key="7">
    <source>
        <dbReference type="ARBA" id="ARBA00022692"/>
    </source>
</evidence>
<keyword evidence="6" id="KW-0808">Transferase</keyword>
<dbReference type="SUPFAM" id="SSF47226">
    <property type="entry name" value="Histidine-containing phosphotransfer domain, HPT domain"/>
    <property type="match status" value="1"/>
</dbReference>
<dbReference type="Gene3D" id="3.40.50.2300">
    <property type="match status" value="1"/>
</dbReference>
<dbReference type="SUPFAM" id="SSF52172">
    <property type="entry name" value="CheY-like"/>
    <property type="match status" value="1"/>
</dbReference>
<dbReference type="AlphaFoldDB" id="A0A7W8G6V7"/>
<evidence type="ECO:0000256" key="13">
    <source>
        <dbReference type="ARBA" id="ARBA00023136"/>
    </source>
</evidence>
<dbReference type="SMART" id="SM00448">
    <property type="entry name" value="REC"/>
    <property type="match status" value="1"/>
</dbReference>
<comment type="catalytic activity">
    <reaction evidence="1">
        <text>ATP + protein L-histidine = ADP + protein N-phospho-L-histidine.</text>
        <dbReference type="EC" id="2.7.13.3"/>
    </reaction>
</comment>
<evidence type="ECO:0000313" key="20">
    <source>
        <dbReference type="Proteomes" id="UP000518887"/>
    </source>
</evidence>
<keyword evidence="13 15" id="KW-0472">Membrane</keyword>
<dbReference type="InterPro" id="IPR005467">
    <property type="entry name" value="His_kinase_dom"/>
</dbReference>
<dbReference type="EMBL" id="JACHFQ010000001">
    <property type="protein sequence ID" value="MBB5224962.1"/>
    <property type="molecule type" value="Genomic_DNA"/>
</dbReference>
<dbReference type="InterPro" id="IPR036641">
    <property type="entry name" value="HPT_dom_sf"/>
</dbReference>
<dbReference type="InterPro" id="IPR036890">
    <property type="entry name" value="HATPase_C_sf"/>
</dbReference>
<dbReference type="GO" id="GO:0005524">
    <property type="term" value="F:ATP binding"/>
    <property type="evidence" value="ECO:0007669"/>
    <property type="project" value="UniProtKB-KW"/>
</dbReference>
<dbReference type="CDD" id="cd17546">
    <property type="entry name" value="REC_hyHK_CKI1_RcsC-like"/>
    <property type="match status" value="1"/>
</dbReference>
<feature type="transmembrane region" description="Helical" evidence="15">
    <location>
        <begin position="310"/>
        <end position="331"/>
    </location>
</feature>
<keyword evidence="4" id="KW-1003">Cell membrane</keyword>
<reference evidence="19 20" key="1">
    <citation type="submission" date="2020-08" db="EMBL/GenBank/DDBJ databases">
        <title>Genomic Encyclopedia of Type Strains, Phase IV (KMG-IV): sequencing the most valuable type-strain genomes for metagenomic binning, comparative biology and taxonomic classification.</title>
        <authorList>
            <person name="Goeker M."/>
        </authorList>
    </citation>
    <scope>NUCLEOTIDE SEQUENCE [LARGE SCALE GENOMIC DNA]</scope>
    <source>
        <strain evidence="19 20">DSM 103462</strain>
    </source>
</reference>
<dbReference type="SMART" id="SM00387">
    <property type="entry name" value="HATPase_c"/>
    <property type="match status" value="1"/>
</dbReference>
<dbReference type="SMART" id="SM00304">
    <property type="entry name" value="HAMP"/>
    <property type="match status" value="1"/>
</dbReference>
<evidence type="ECO:0000259" key="17">
    <source>
        <dbReference type="PROSITE" id="PS50110"/>
    </source>
</evidence>
<dbReference type="InterPro" id="IPR036097">
    <property type="entry name" value="HisK_dim/P_sf"/>
</dbReference>
<evidence type="ECO:0000256" key="4">
    <source>
        <dbReference type="ARBA" id="ARBA00022475"/>
    </source>
</evidence>
<dbReference type="InterPro" id="IPR003661">
    <property type="entry name" value="HisK_dim/P_dom"/>
</dbReference>
<keyword evidence="10" id="KW-0067">ATP-binding</keyword>
<evidence type="ECO:0000256" key="1">
    <source>
        <dbReference type="ARBA" id="ARBA00000085"/>
    </source>
</evidence>
<dbReference type="Pfam" id="PF00672">
    <property type="entry name" value="HAMP"/>
    <property type="match status" value="1"/>
</dbReference>
<evidence type="ECO:0000313" key="19">
    <source>
        <dbReference type="EMBL" id="MBB5224962.1"/>
    </source>
</evidence>
<dbReference type="InterPro" id="IPR001789">
    <property type="entry name" value="Sig_transdc_resp-reg_receiver"/>
</dbReference>
<name>A0A7W8G6V7_9SPIR</name>